<dbReference type="PANTHER" id="PTHR43711:SF26">
    <property type="entry name" value="SENSOR HISTIDINE KINASE RCSC"/>
    <property type="match status" value="1"/>
</dbReference>
<dbReference type="SUPFAM" id="SSF55874">
    <property type="entry name" value="ATPase domain of HSP90 chaperone/DNA topoisomerase II/histidine kinase"/>
    <property type="match status" value="1"/>
</dbReference>
<comment type="catalytic activity">
    <reaction evidence="1">
        <text>ATP + protein L-histidine = ADP + protein N-phospho-L-histidine.</text>
        <dbReference type="EC" id="2.7.13.3"/>
    </reaction>
</comment>
<dbReference type="Pfam" id="PF00512">
    <property type="entry name" value="HisKA"/>
    <property type="match status" value="1"/>
</dbReference>
<dbReference type="Gene3D" id="1.10.287.130">
    <property type="match status" value="1"/>
</dbReference>
<organism evidence="8 9">
    <name type="scientific">Pedobacter cryoconitis</name>
    <dbReference type="NCBI Taxonomy" id="188932"/>
    <lineage>
        <taxon>Bacteria</taxon>
        <taxon>Pseudomonadati</taxon>
        <taxon>Bacteroidota</taxon>
        <taxon>Sphingobacteriia</taxon>
        <taxon>Sphingobacteriales</taxon>
        <taxon>Sphingobacteriaceae</taxon>
        <taxon>Pedobacter</taxon>
    </lineage>
</organism>
<proteinExistence type="predicted"/>
<keyword evidence="4" id="KW-0808">Transferase</keyword>
<dbReference type="Proteomes" id="UP000537204">
    <property type="component" value="Unassembled WGS sequence"/>
</dbReference>
<dbReference type="CDD" id="cd00082">
    <property type="entry name" value="HisKA"/>
    <property type="match status" value="1"/>
</dbReference>
<evidence type="ECO:0000256" key="6">
    <source>
        <dbReference type="ARBA" id="ARBA00023012"/>
    </source>
</evidence>
<accession>A0A7W8ZQH3</accession>
<evidence type="ECO:0000256" key="5">
    <source>
        <dbReference type="ARBA" id="ARBA00022777"/>
    </source>
</evidence>
<dbReference type="InterPro" id="IPR036097">
    <property type="entry name" value="HisK_dim/P_sf"/>
</dbReference>
<keyword evidence="6" id="KW-0902">Two-component regulatory system</keyword>
<keyword evidence="3" id="KW-0597">Phosphoprotein</keyword>
<evidence type="ECO:0000259" key="7">
    <source>
        <dbReference type="PROSITE" id="PS50109"/>
    </source>
</evidence>
<dbReference type="SUPFAM" id="SSF47384">
    <property type="entry name" value="Homodimeric domain of signal transducing histidine kinase"/>
    <property type="match status" value="1"/>
</dbReference>
<evidence type="ECO:0000256" key="1">
    <source>
        <dbReference type="ARBA" id="ARBA00000085"/>
    </source>
</evidence>
<dbReference type="InterPro" id="IPR005467">
    <property type="entry name" value="His_kinase_dom"/>
</dbReference>
<dbReference type="SMART" id="SM00388">
    <property type="entry name" value="HisKA"/>
    <property type="match status" value="1"/>
</dbReference>
<gene>
    <name evidence="8" type="ORF">HDE68_004268</name>
</gene>
<dbReference type="GO" id="GO:0000155">
    <property type="term" value="F:phosphorelay sensor kinase activity"/>
    <property type="evidence" value="ECO:0007669"/>
    <property type="project" value="InterPro"/>
</dbReference>
<evidence type="ECO:0000256" key="2">
    <source>
        <dbReference type="ARBA" id="ARBA00012438"/>
    </source>
</evidence>
<dbReference type="PROSITE" id="PS50109">
    <property type="entry name" value="HIS_KIN"/>
    <property type="match status" value="1"/>
</dbReference>
<dbReference type="FunFam" id="3.30.565.10:FF:000006">
    <property type="entry name" value="Sensor histidine kinase WalK"/>
    <property type="match status" value="1"/>
</dbReference>
<dbReference type="InterPro" id="IPR003594">
    <property type="entry name" value="HATPase_dom"/>
</dbReference>
<name>A0A7W8ZQH3_9SPHI</name>
<dbReference type="AlphaFoldDB" id="A0A7W8ZQH3"/>
<dbReference type="EC" id="2.7.13.3" evidence="2"/>
<dbReference type="SMART" id="SM00387">
    <property type="entry name" value="HATPase_c"/>
    <property type="match status" value="1"/>
</dbReference>
<dbReference type="PANTHER" id="PTHR43711">
    <property type="entry name" value="TWO-COMPONENT HISTIDINE KINASE"/>
    <property type="match status" value="1"/>
</dbReference>
<dbReference type="Gene3D" id="3.30.565.10">
    <property type="entry name" value="Histidine kinase-like ATPase, C-terminal domain"/>
    <property type="match status" value="1"/>
</dbReference>
<dbReference type="PRINTS" id="PR00344">
    <property type="entry name" value="BCTRLSENSOR"/>
</dbReference>
<comment type="caution">
    <text evidence="8">The sequence shown here is derived from an EMBL/GenBank/DDBJ whole genome shotgun (WGS) entry which is preliminary data.</text>
</comment>
<dbReference type="InterPro" id="IPR036890">
    <property type="entry name" value="HATPase_C_sf"/>
</dbReference>
<dbReference type="InterPro" id="IPR004358">
    <property type="entry name" value="Sig_transdc_His_kin-like_C"/>
</dbReference>
<evidence type="ECO:0000313" key="9">
    <source>
        <dbReference type="Proteomes" id="UP000537204"/>
    </source>
</evidence>
<dbReference type="Gene3D" id="3.30.450.20">
    <property type="entry name" value="PAS domain"/>
    <property type="match status" value="1"/>
</dbReference>
<dbReference type="InterPro" id="IPR003661">
    <property type="entry name" value="HisK_dim/P_dom"/>
</dbReference>
<dbReference type="RefSeq" id="WP_183884172.1">
    <property type="nucleotide sequence ID" value="NZ_JACHCE010000008.1"/>
</dbReference>
<dbReference type="Pfam" id="PF02518">
    <property type="entry name" value="HATPase_c"/>
    <property type="match status" value="1"/>
</dbReference>
<sequence length="551" mass="62100">MDIDYSFLNAGRNMDSLFRILRSKIAILNSPEISTPTLKTSLGICLNSGFPIAVCWGKEFTLFYNDQYALILGGKHPKAFGSPTKIVFAEIWDILEPQLKLVISSGTTIKLPDAPFLLDRNGYLEECYFDYTLSPIYNAEGKIEGIFNLVIETTNKVIGQRRSELLNKLIKIGNTAQTLEKYFNNCKIALNEEQQEIPFYLIYLKGKHKIYTLVASGGIDQTIDHHKWPVEDLLKSGNTVFLDSISDYLAEPIITFYPEPCCEAAIIPLKNKNAPISGYMIVGLSPRKKNDTDYKQFIENVGGVIGNCLSSAFSFDEFLSLEREKENLLRIISHELKTPITSIKGYAQLIMRVSEKNGDDSSKLLTKMTSQINKLNHIITDMLDGTNFNSGRIHLTITEFSFDNLVKKIASEIYISDSKHNIQIELGCRNLYSGDRARIGQVISNLLSNAIKYSPDGGNIFIRTSGNNEKISFSISDQGIGIRKAEQQKIFERFYRSTEIITQYPYPGMGLGLFISNEIIKLMGGKLWCESQEGQGAIFYFTLPLDYKSTY</sequence>
<protein>
    <recommendedName>
        <fullName evidence="2">histidine kinase</fullName>
        <ecNumber evidence="2">2.7.13.3</ecNumber>
    </recommendedName>
</protein>
<evidence type="ECO:0000313" key="8">
    <source>
        <dbReference type="EMBL" id="MBB5638339.1"/>
    </source>
</evidence>
<evidence type="ECO:0000256" key="3">
    <source>
        <dbReference type="ARBA" id="ARBA00022553"/>
    </source>
</evidence>
<reference evidence="8 9" key="1">
    <citation type="submission" date="2020-08" db="EMBL/GenBank/DDBJ databases">
        <title>Genomic Encyclopedia of Type Strains, Phase IV (KMG-V): Genome sequencing to study the core and pangenomes of soil and plant-associated prokaryotes.</title>
        <authorList>
            <person name="Whitman W."/>
        </authorList>
    </citation>
    <scope>NUCLEOTIDE SEQUENCE [LARGE SCALE GENOMIC DNA]</scope>
    <source>
        <strain evidence="8 9">S3M1</strain>
    </source>
</reference>
<keyword evidence="5 8" id="KW-0418">Kinase</keyword>
<evidence type="ECO:0000256" key="4">
    <source>
        <dbReference type="ARBA" id="ARBA00022679"/>
    </source>
</evidence>
<dbReference type="EMBL" id="JACHCE010000008">
    <property type="protein sequence ID" value="MBB5638339.1"/>
    <property type="molecule type" value="Genomic_DNA"/>
</dbReference>
<dbReference type="InterPro" id="IPR050736">
    <property type="entry name" value="Sensor_HK_Regulatory"/>
</dbReference>
<dbReference type="CDD" id="cd00075">
    <property type="entry name" value="HATPase"/>
    <property type="match status" value="1"/>
</dbReference>
<feature type="domain" description="Histidine kinase" evidence="7">
    <location>
        <begin position="331"/>
        <end position="547"/>
    </location>
</feature>